<proteinExistence type="predicted"/>
<dbReference type="EMBL" id="NHTK01005657">
    <property type="protein sequence ID" value="PPQ75600.1"/>
    <property type="molecule type" value="Genomic_DNA"/>
</dbReference>
<reference evidence="6 7" key="1">
    <citation type="journal article" date="2018" name="Evol. Lett.">
        <title>Horizontal gene cluster transfer increased hallucinogenic mushroom diversity.</title>
        <authorList>
            <person name="Reynolds H.T."/>
            <person name="Vijayakumar V."/>
            <person name="Gluck-Thaler E."/>
            <person name="Korotkin H.B."/>
            <person name="Matheny P.B."/>
            <person name="Slot J.C."/>
        </authorList>
    </citation>
    <scope>NUCLEOTIDE SEQUENCE [LARGE SCALE GENOMIC DNA]</scope>
    <source>
        <strain evidence="6 7">2629</strain>
    </source>
</reference>
<sequence length="1186" mass="123533">MIADPFVSLFSFFIFIDRSISVASNSPRGTLTSSVSAPAIYNLSTATGSTTFSPLASCVTTSSLTSSASATTLSSSYSSATLSSSHSAATLASSYSLGSISSVDTIVDESPVIPVIMQFGEEKGVCGLDGSKHAPSGGAKGLGLGVVGGEASGDKREGGEGGGMLNTPMKGDAGSVHSLSPLPISFGSAALVADGASERGMLGSRHGSANANASPPASVVVGSGLARSDPPSAIGSERGSPPSSRHSPTAAGSGFVGGARVVSGGGGFERAGAGYGGGSGGGAEGYDVPHKPIPSTVPLPDVAEERERQMREAMERMGLGGTMQMERERGVYSSVYAHQEEVEQHQRQLEYEQHKQQQQQQHINLAPTHLDIYGPSTTTGGGFGVGISPQRSPGHIHAQVAASGYGGVGMGLHHNASDLALGSGHLSSLHDNGLRTAPLPGTAAAIDVSASSKTPNVYINGLPPHFPEDQLYALAAPYGEIRSVRTFTRHVRDCESGYGFVLFETIDAAEKCIIALRKYRNLHPTFSKQIHKIPGTAYAQGTATNSLVGGLDLSGMHGAAGSDASFKAKMESLADPTSTNLYMEGLPLSIDEPTLAALVSPHRIVSSRFFQTRLSSPPRIIAFVRLDTRHGAEEIIERLHGRMVRGWNDTGSRISVRFADTTEQRELRKRMERSAQEGDSAPSRLTIAQAALLNLRGQDLQPPKPGPVIHTGNIGMGRVASGSLRGGLATSASVPDFSSNLYHQQGMSSGLEVDYSLAPGRAAAVLGSRSHSPYDFDHGASQQHLLYSMGLTPPATSAMPLSVDPTMAALIDSSQHTLGGANAFSSGYGLRRTGAGLSTSQSLDNLQGYAHSGATYARTGYTPAEEYIMRAHAETSILAAQQQQVQIQQAHAQLQHGERRRPAPLNLSRQRSAEEMMGAMGGLEEHDMVPANIGVGVRAYRTQASLNRVASGLGSVTSPLSPSEDEVHSHSSMQQQQAQRPLPISPLIPSTAQDQHANANDLLAYHQQAAAAHMRSTTLPQHRSSGPSGAQRHVQHNSMSMPAQNLRTPQHASVAAFANASGQGSSGTIYESEGPEEGVNARAGKGDTADVAQGSRPLTTAKSGPFGVGDGGMEQNSNSPSMISPTLTYSSQTPSTLSPATPFFGSFGNQEGFEKGVGYVGEQQQKKSPNPHGAVGSTLGPSNLRS</sequence>
<dbReference type="AlphaFoldDB" id="A0A409WAU6"/>
<evidence type="ECO:0000313" key="6">
    <source>
        <dbReference type="EMBL" id="PPQ75600.1"/>
    </source>
</evidence>
<feature type="region of interest" description="Disordered" evidence="4">
    <location>
        <begin position="203"/>
        <end position="256"/>
    </location>
</feature>
<evidence type="ECO:0000313" key="7">
    <source>
        <dbReference type="Proteomes" id="UP000284842"/>
    </source>
</evidence>
<dbReference type="InterPro" id="IPR000504">
    <property type="entry name" value="RRM_dom"/>
</dbReference>
<dbReference type="InterPro" id="IPR012677">
    <property type="entry name" value="Nucleotide-bd_a/b_plait_sf"/>
</dbReference>
<dbReference type="PANTHER" id="PTHR24012">
    <property type="entry name" value="RNA BINDING PROTEIN"/>
    <property type="match status" value="1"/>
</dbReference>
<dbReference type="STRING" id="181874.A0A409WAU6"/>
<dbReference type="InParanoid" id="A0A409WAU6"/>
<dbReference type="SMART" id="SM00360">
    <property type="entry name" value="RRM"/>
    <property type="match status" value="2"/>
</dbReference>
<feature type="domain" description="RRM" evidence="5">
    <location>
        <begin position="579"/>
        <end position="661"/>
    </location>
</feature>
<dbReference type="InterPro" id="IPR035979">
    <property type="entry name" value="RBD_domain_sf"/>
</dbReference>
<feature type="region of interest" description="Disordered" evidence="4">
    <location>
        <begin position="1065"/>
        <end position="1109"/>
    </location>
</feature>
<keyword evidence="2 3" id="KW-0694">RNA-binding</keyword>
<dbReference type="GO" id="GO:0003723">
    <property type="term" value="F:RNA binding"/>
    <property type="evidence" value="ECO:0007669"/>
    <property type="project" value="UniProtKB-UniRule"/>
</dbReference>
<evidence type="ECO:0000256" key="4">
    <source>
        <dbReference type="SAM" id="MobiDB-lite"/>
    </source>
</evidence>
<evidence type="ECO:0000256" key="1">
    <source>
        <dbReference type="ARBA" id="ARBA00022737"/>
    </source>
</evidence>
<evidence type="ECO:0000259" key="5">
    <source>
        <dbReference type="PROSITE" id="PS50102"/>
    </source>
</evidence>
<keyword evidence="1" id="KW-0677">Repeat</keyword>
<comment type="caution">
    <text evidence="6">The sequence shown here is derived from an EMBL/GenBank/DDBJ whole genome shotgun (WGS) entry which is preliminary data.</text>
</comment>
<evidence type="ECO:0000256" key="3">
    <source>
        <dbReference type="PROSITE-ProRule" id="PRU00176"/>
    </source>
</evidence>
<dbReference type="Gene3D" id="3.30.70.330">
    <property type="match status" value="2"/>
</dbReference>
<feature type="compositionally biased region" description="Low complexity" evidence="4">
    <location>
        <begin position="207"/>
        <end position="224"/>
    </location>
</feature>
<feature type="region of interest" description="Disordered" evidence="4">
    <location>
        <begin position="953"/>
        <end position="981"/>
    </location>
</feature>
<dbReference type="PROSITE" id="PS50102">
    <property type="entry name" value="RRM"/>
    <property type="match status" value="2"/>
</dbReference>
<gene>
    <name evidence="6" type="ORF">CVT24_010910</name>
</gene>
<dbReference type="SUPFAM" id="SSF54928">
    <property type="entry name" value="RNA-binding domain, RBD"/>
    <property type="match status" value="1"/>
</dbReference>
<dbReference type="Proteomes" id="UP000284842">
    <property type="component" value="Unassembled WGS sequence"/>
</dbReference>
<feature type="domain" description="RRM" evidence="5">
    <location>
        <begin position="455"/>
        <end position="529"/>
    </location>
</feature>
<organism evidence="6 7">
    <name type="scientific">Panaeolus cyanescens</name>
    <dbReference type="NCBI Taxonomy" id="181874"/>
    <lineage>
        <taxon>Eukaryota</taxon>
        <taxon>Fungi</taxon>
        <taxon>Dikarya</taxon>
        <taxon>Basidiomycota</taxon>
        <taxon>Agaricomycotina</taxon>
        <taxon>Agaricomycetes</taxon>
        <taxon>Agaricomycetidae</taxon>
        <taxon>Agaricales</taxon>
        <taxon>Agaricineae</taxon>
        <taxon>Galeropsidaceae</taxon>
        <taxon>Panaeolus</taxon>
    </lineage>
</organism>
<dbReference type="Pfam" id="PF00076">
    <property type="entry name" value="RRM_1"/>
    <property type="match status" value="1"/>
</dbReference>
<protein>
    <recommendedName>
        <fullName evidence="5">RRM domain-containing protein</fullName>
    </recommendedName>
</protein>
<feature type="region of interest" description="Disordered" evidence="4">
    <location>
        <begin position="1141"/>
        <end position="1186"/>
    </location>
</feature>
<name>A0A409WAU6_9AGAR</name>
<dbReference type="OrthoDB" id="271725at2759"/>
<keyword evidence="7" id="KW-1185">Reference proteome</keyword>
<evidence type="ECO:0000256" key="2">
    <source>
        <dbReference type="ARBA" id="ARBA00022884"/>
    </source>
</evidence>
<accession>A0A409WAU6</accession>